<evidence type="ECO:0000256" key="1">
    <source>
        <dbReference type="SAM" id="MobiDB-lite"/>
    </source>
</evidence>
<feature type="signal peptide" evidence="2">
    <location>
        <begin position="1"/>
        <end position="21"/>
    </location>
</feature>
<feature type="region of interest" description="Disordered" evidence="1">
    <location>
        <begin position="138"/>
        <end position="160"/>
    </location>
</feature>
<evidence type="ECO:0000256" key="2">
    <source>
        <dbReference type="SAM" id="SignalP"/>
    </source>
</evidence>
<accession>A0ABV6D627</accession>
<dbReference type="SUPFAM" id="SSF47090">
    <property type="entry name" value="PGBD-like"/>
    <property type="match status" value="1"/>
</dbReference>
<keyword evidence="5" id="KW-1185">Reference proteome</keyword>
<evidence type="ECO:0000313" key="5">
    <source>
        <dbReference type="Proteomes" id="UP001589755"/>
    </source>
</evidence>
<feature type="chain" id="PRO_5046122997" evidence="2">
    <location>
        <begin position="22"/>
        <end position="818"/>
    </location>
</feature>
<keyword evidence="2" id="KW-0732">Signal</keyword>
<dbReference type="RefSeq" id="WP_261519065.1">
    <property type="nucleotide sequence ID" value="NZ_JAODNW010000002.1"/>
</dbReference>
<feature type="domain" description="Peptidoglycan binding-like" evidence="3">
    <location>
        <begin position="80"/>
        <end position="134"/>
    </location>
</feature>
<feature type="region of interest" description="Disordered" evidence="1">
    <location>
        <begin position="590"/>
        <end position="646"/>
    </location>
</feature>
<dbReference type="Pfam" id="PF01471">
    <property type="entry name" value="PG_binding_1"/>
    <property type="match status" value="1"/>
</dbReference>
<name>A0ABV6D627_9HYPH</name>
<gene>
    <name evidence="4" type="ORF">ACFFJ2_06755</name>
</gene>
<evidence type="ECO:0000259" key="3">
    <source>
        <dbReference type="Pfam" id="PF01471"/>
    </source>
</evidence>
<reference evidence="4 5" key="1">
    <citation type="submission" date="2024-09" db="EMBL/GenBank/DDBJ databases">
        <authorList>
            <person name="Sun Q."/>
            <person name="Mori K."/>
        </authorList>
    </citation>
    <scope>NUCLEOTIDE SEQUENCE [LARGE SCALE GENOMIC DNA]</scope>
    <source>
        <strain evidence="4 5">CCM 8543</strain>
    </source>
</reference>
<dbReference type="InterPro" id="IPR036366">
    <property type="entry name" value="PGBDSf"/>
</dbReference>
<organism evidence="4 5">
    <name type="scientific">Chelativorans intermedius</name>
    <dbReference type="NCBI Taxonomy" id="515947"/>
    <lineage>
        <taxon>Bacteria</taxon>
        <taxon>Pseudomonadati</taxon>
        <taxon>Pseudomonadota</taxon>
        <taxon>Alphaproteobacteria</taxon>
        <taxon>Hyphomicrobiales</taxon>
        <taxon>Phyllobacteriaceae</taxon>
        <taxon>Chelativorans</taxon>
    </lineage>
</organism>
<dbReference type="EMBL" id="JBHLXD010000008">
    <property type="protein sequence ID" value="MFC0208100.1"/>
    <property type="molecule type" value="Genomic_DNA"/>
</dbReference>
<dbReference type="Gene3D" id="1.10.101.10">
    <property type="entry name" value="PGBD-like superfamily/PGBD"/>
    <property type="match status" value="1"/>
</dbReference>
<comment type="caution">
    <text evidence="4">The sequence shown here is derived from an EMBL/GenBank/DDBJ whole genome shotgun (WGS) entry which is preliminary data.</text>
</comment>
<sequence>MRVPILFVVAIALAQTAPALAQSGDEMELQRCVWACLARSSGNEDPAYHACVENVCLAKKPRDREKSQSVVPSFERPDRSTVGFVQRRLAELGFEPGPVDGIYGQKTRAAVRAFRRSRGLDEAGGIDENLLTILRVTGKDTSGGQGGLPEARGKTGPDDDLPNQLSCASRPAEVDFSRPNVVPPTSVEAEGSSVFYSHDSDIIRIDPGSIANNHFAGAGDDLIYVDGPKVATQVLAENGGDTVLLCAIGEVTTTVVLGPYDLAADTVFIDTSVFAESPGEAARIAIHEFNPVTDRVVIRVPEGSDVSFGTSLFRTVLPIRIGRVRIELYPALVAGRIDDAIHEAVSIATADGGRIPLPDLGFSPPETIEGEMRVTARAVTLAGGGSGDLASFRSCPAPDAISDPATPRPMYAWDKDRGLEYSGQDDVVVHRNRPSTGLVHTGAGDDLIYIYEAISGLMFDGEAGADTFVLCTPAPDGLSLTLGLGSWAGPDIDADTVIVAPAMFEAVAPGHRRKFSFHSFNPVNDRLILRLPENASVSYGDQQNGAVLIRAGAADISLHRSDDWLSTPFDWDSVILVGEDHVPAEAARTVQPGPAQPVDWRLGEPRTYGGHPAEPVQLDPDCAEMRDPQAGLSLSSSLERRTGKAAERPIPEDEEWLYFSHDDDLIRIGRDETTEAVNVHAGREDDAIYMFDVGDGLTVFADAGADTLVVCSMLGVSLGLSLPLDRFADRIVIEPAVFLNVPPGIPRTILINGFASVNDRLELRVPASLQIEGVNMQGGGGVSFQAGGVTIVVHDGFPEVGTLVLQSQAISVVTADPR</sequence>
<dbReference type="Proteomes" id="UP001589755">
    <property type="component" value="Unassembled WGS sequence"/>
</dbReference>
<evidence type="ECO:0000313" key="4">
    <source>
        <dbReference type="EMBL" id="MFC0208100.1"/>
    </source>
</evidence>
<proteinExistence type="predicted"/>
<dbReference type="InterPro" id="IPR036365">
    <property type="entry name" value="PGBD-like_sf"/>
</dbReference>
<protein>
    <submittedName>
        <fullName evidence="4">Peptidoglycan-binding protein</fullName>
    </submittedName>
</protein>
<dbReference type="InterPro" id="IPR002477">
    <property type="entry name" value="Peptidoglycan-bd-like"/>
</dbReference>